<dbReference type="Proteomes" id="UP000204221">
    <property type="component" value="Chromosome"/>
</dbReference>
<protein>
    <submittedName>
        <fullName evidence="2">Transcriptional regulator WhiB</fullName>
    </submittedName>
</protein>
<proteinExistence type="predicted"/>
<reference evidence="2 3" key="1">
    <citation type="submission" date="2017-07" db="EMBL/GenBank/DDBJ databases">
        <title>Complete genome sequence of Actinoalloteichus hoggarensis DSM 45943, type strain of Actinoalloteichus hoggarensis.</title>
        <authorList>
            <person name="Ruckert C."/>
            <person name="Nouioui I."/>
            <person name="Willmese J."/>
            <person name="van Wezel G."/>
            <person name="Klenk H.-P."/>
            <person name="Kalinowski J."/>
            <person name="Zotchev S.B."/>
        </authorList>
    </citation>
    <scope>NUCLEOTIDE SEQUENCE [LARGE SCALE GENOMIC DNA]</scope>
    <source>
        <strain evidence="2 3">DSM 45943</strain>
    </source>
</reference>
<name>A0A221WBT1_9PSEU</name>
<feature type="domain" description="4Fe-4S Wbl-type" evidence="1">
    <location>
        <begin position="39"/>
        <end position="102"/>
    </location>
</feature>
<accession>A0A221WBT1</accession>
<dbReference type="KEGG" id="ahg:AHOG_26750"/>
<evidence type="ECO:0000313" key="2">
    <source>
        <dbReference type="EMBL" id="ASO22949.1"/>
    </source>
</evidence>
<dbReference type="AlphaFoldDB" id="A0A221WBT1"/>
<gene>
    <name evidence="2" type="primary">whiB10</name>
    <name evidence="2" type="ORF">AHOG_26750</name>
</gene>
<evidence type="ECO:0000313" key="3">
    <source>
        <dbReference type="Proteomes" id="UP000204221"/>
    </source>
</evidence>
<dbReference type="EMBL" id="CP022521">
    <property type="protein sequence ID" value="ASO22949.1"/>
    <property type="molecule type" value="Genomic_DNA"/>
</dbReference>
<organism evidence="2 3">
    <name type="scientific">Actinoalloteichus hoggarensis</name>
    <dbReference type="NCBI Taxonomy" id="1470176"/>
    <lineage>
        <taxon>Bacteria</taxon>
        <taxon>Bacillati</taxon>
        <taxon>Actinomycetota</taxon>
        <taxon>Actinomycetes</taxon>
        <taxon>Pseudonocardiales</taxon>
        <taxon>Pseudonocardiaceae</taxon>
        <taxon>Actinoalloteichus</taxon>
    </lineage>
</organism>
<evidence type="ECO:0000259" key="1">
    <source>
        <dbReference type="PROSITE" id="PS51674"/>
    </source>
</evidence>
<dbReference type="Pfam" id="PF02467">
    <property type="entry name" value="Whib"/>
    <property type="match status" value="1"/>
</dbReference>
<keyword evidence="3" id="KW-1185">Reference proteome</keyword>
<dbReference type="InterPro" id="IPR034768">
    <property type="entry name" value="4FE4S_WBL"/>
</dbReference>
<dbReference type="PROSITE" id="PS51674">
    <property type="entry name" value="4FE4S_WBL"/>
    <property type="match status" value="1"/>
</dbReference>
<sequence length="122" mass="13131">MVTEFEGDEERFEAMAAELDRYADVPDDVLWRVVTRDGACMATAAEGDGPEWIGTASDDRELAASICAGCPVRRACLEAELRTAGAATVGVWGAINDADRRALLPVWLSRRERQGGGENDGT</sequence>